<comment type="function">
    <text evidence="3">Might act as an E3 ubiquitin-protein ligase, or as part of E3 complex, which accepts ubiquitin from specific E2 ubiquitin-conjugating enzymes and then transfers it to substrates.</text>
</comment>
<dbReference type="EMBL" id="JAKUCV010006139">
    <property type="protein sequence ID" value="KAJ4828554.1"/>
    <property type="molecule type" value="Genomic_DNA"/>
</dbReference>
<evidence type="ECO:0000256" key="1">
    <source>
        <dbReference type="ARBA" id="ARBA00001798"/>
    </source>
</evidence>
<comment type="similarity">
    <text evidence="5">Belongs to the RBR family. Ariadne subfamily.</text>
</comment>
<evidence type="ECO:0000259" key="14">
    <source>
        <dbReference type="PROSITE" id="PS50089"/>
    </source>
</evidence>
<dbReference type="InterPro" id="IPR017907">
    <property type="entry name" value="Znf_RING_CS"/>
</dbReference>
<dbReference type="EC" id="2.3.2.31" evidence="6"/>
<evidence type="ECO:0000256" key="6">
    <source>
        <dbReference type="ARBA" id="ARBA00012251"/>
    </source>
</evidence>
<protein>
    <recommendedName>
        <fullName evidence="6">RBR-type E3 ubiquitin transferase</fullName>
        <ecNumber evidence="6">2.3.2.31</ecNumber>
    </recommendedName>
</protein>
<comment type="pathway">
    <text evidence="4">Protein modification; protein ubiquitination.</text>
</comment>
<evidence type="ECO:0000313" key="17">
    <source>
        <dbReference type="Proteomes" id="UP001141552"/>
    </source>
</evidence>
<evidence type="ECO:0000256" key="3">
    <source>
        <dbReference type="ARBA" id="ARBA00003976"/>
    </source>
</evidence>
<comment type="cofactor">
    <cofactor evidence="2">
        <name>Zn(2+)</name>
        <dbReference type="ChEBI" id="CHEBI:29105"/>
    </cofactor>
</comment>
<comment type="catalytic activity">
    <reaction evidence="1">
        <text>[E2 ubiquitin-conjugating enzyme]-S-ubiquitinyl-L-cysteine + [acceptor protein]-L-lysine = [E2 ubiquitin-conjugating enzyme]-L-cysteine + [acceptor protein]-N(6)-ubiquitinyl-L-lysine.</text>
        <dbReference type="EC" id="2.3.2.31"/>
    </reaction>
</comment>
<evidence type="ECO:0000256" key="9">
    <source>
        <dbReference type="ARBA" id="ARBA00022737"/>
    </source>
</evidence>
<comment type="caution">
    <text evidence="16">The sequence shown here is derived from an EMBL/GenBank/DDBJ whole genome shotgun (WGS) entry which is preliminary data.</text>
</comment>
<feature type="domain" description="RING-type" evidence="15">
    <location>
        <begin position="148"/>
        <end position="341"/>
    </location>
</feature>
<dbReference type="InterPro" id="IPR001841">
    <property type="entry name" value="Znf_RING"/>
</dbReference>
<keyword evidence="10 13" id="KW-0863">Zinc-finger</keyword>
<dbReference type="OrthoDB" id="10009520at2759"/>
<dbReference type="InterPro" id="IPR044066">
    <property type="entry name" value="TRIAD_supradom"/>
</dbReference>
<dbReference type="InterPro" id="IPR031127">
    <property type="entry name" value="E3_UB_ligase_RBR"/>
</dbReference>
<dbReference type="FunFam" id="3.30.40.10:FF:000230">
    <property type="entry name" value="RBR-type E3 ubiquitin transferase"/>
    <property type="match status" value="1"/>
</dbReference>
<evidence type="ECO:0000256" key="12">
    <source>
        <dbReference type="ARBA" id="ARBA00022833"/>
    </source>
</evidence>
<dbReference type="SUPFAM" id="SSF57850">
    <property type="entry name" value="RING/U-box"/>
    <property type="match status" value="3"/>
</dbReference>
<evidence type="ECO:0000256" key="4">
    <source>
        <dbReference type="ARBA" id="ARBA00004906"/>
    </source>
</evidence>
<sequence>MKRRRATKRTATKMQNLGKTGIIPIINLDEADDSSGYGGGGGEGDSGFLYKKPTLPRGSTKQDAICVEQYSEERDFDRVTVKASVKQEKNFIIDLSLDFTLVDEDIRMFSFKPENTLFGRRCSSQKPILIIDDPVLGQGEPSNSRDEQFFVCEICTETRDDAEWFSIKGCPHAYCTHCVVQYVSSKVEENLTDIRCPASDCTMGALDPEHCRAVLPREVFDRWGNALCEAVILEAQKFYCPFKDCSAMLLNDGGEVVRESECPNCSRMFCAQCKVAWHSGIECEEFQKLHKDEREREDILLMKLAGDHQWRRCPNCRAYVERTMGCNFIKCRSTIYCQILL</sequence>
<dbReference type="PROSITE" id="PS51873">
    <property type="entry name" value="TRIAD"/>
    <property type="match status" value="1"/>
</dbReference>
<dbReference type="Gene3D" id="1.20.120.1750">
    <property type="match status" value="1"/>
</dbReference>
<dbReference type="InterPro" id="IPR013083">
    <property type="entry name" value="Znf_RING/FYVE/PHD"/>
</dbReference>
<dbReference type="GO" id="GO:0008270">
    <property type="term" value="F:zinc ion binding"/>
    <property type="evidence" value="ECO:0007669"/>
    <property type="project" value="UniProtKB-KW"/>
</dbReference>
<evidence type="ECO:0000256" key="11">
    <source>
        <dbReference type="ARBA" id="ARBA00022786"/>
    </source>
</evidence>
<dbReference type="GO" id="GO:0016567">
    <property type="term" value="P:protein ubiquitination"/>
    <property type="evidence" value="ECO:0007669"/>
    <property type="project" value="InterPro"/>
</dbReference>
<evidence type="ECO:0000256" key="5">
    <source>
        <dbReference type="ARBA" id="ARBA00005884"/>
    </source>
</evidence>
<organism evidence="16 17">
    <name type="scientific">Turnera subulata</name>
    <dbReference type="NCBI Taxonomy" id="218843"/>
    <lineage>
        <taxon>Eukaryota</taxon>
        <taxon>Viridiplantae</taxon>
        <taxon>Streptophyta</taxon>
        <taxon>Embryophyta</taxon>
        <taxon>Tracheophyta</taxon>
        <taxon>Spermatophyta</taxon>
        <taxon>Magnoliopsida</taxon>
        <taxon>eudicotyledons</taxon>
        <taxon>Gunneridae</taxon>
        <taxon>Pentapetalae</taxon>
        <taxon>rosids</taxon>
        <taxon>fabids</taxon>
        <taxon>Malpighiales</taxon>
        <taxon>Passifloraceae</taxon>
        <taxon>Turnera</taxon>
    </lineage>
</organism>
<gene>
    <name evidence="16" type="ORF">Tsubulata_020275</name>
</gene>
<dbReference type="CDD" id="cd22582">
    <property type="entry name" value="BRcat_RBR_unk"/>
    <property type="match status" value="1"/>
</dbReference>
<dbReference type="PROSITE" id="PS00518">
    <property type="entry name" value="ZF_RING_1"/>
    <property type="match status" value="1"/>
</dbReference>
<feature type="domain" description="RING-type" evidence="14">
    <location>
        <begin position="152"/>
        <end position="197"/>
    </location>
</feature>
<evidence type="ECO:0000256" key="8">
    <source>
        <dbReference type="ARBA" id="ARBA00022723"/>
    </source>
</evidence>
<accession>A0A9Q0J4Z8</accession>
<dbReference type="SMART" id="SM00647">
    <property type="entry name" value="IBR"/>
    <property type="match status" value="1"/>
</dbReference>
<keyword evidence="8" id="KW-0479">Metal-binding</keyword>
<reference evidence="16" key="2">
    <citation type="journal article" date="2023" name="Plants (Basel)">
        <title>Annotation of the Turnera subulata (Passifloraceae) Draft Genome Reveals the S-Locus Evolved after the Divergence of Turneroideae from Passifloroideae in a Stepwise Manner.</title>
        <authorList>
            <person name="Henning P.M."/>
            <person name="Roalson E.H."/>
            <person name="Mir W."/>
            <person name="McCubbin A.G."/>
            <person name="Shore J.S."/>
        </authorList>
    </citation>
    <scope>NUCLEOTIDE SEQUENCE</scope>
    <source>
        <strain evidence="16">F60SS</strain>
    </source>
</reference>
<name>A0A9Q0J4Z8_9ROSI</name>
<evidence type="ECO:0000256" key="7">
    <source>
        <dbReference type="ARBA" id="ARBA00022679"/>
    </source>
</evidence>
<reference evidence="16" key="1">
    <citation type="submission" date="2022-02" db="EMBL/GenBank/DDBJ databases">
        <authorList>
            <person name="Henning P.M."/>
            <person name="McCubbin A.G."/>
            <person name="Shore J.S."/>
        </authorList>
    </citation>
    <scope>NUCLEOTIDE SEQUENCE</scope>
    <source>
        <strain evidence="16">F60SS</strain>
        <tissue evidence="16">Leaves</tissue>
    </source>
</reference>
<evidence type="ECO:0000256" key="2">
    <source>
        <dbReference type="ARBA" id="ARBA00001947"/>
    </source>
</evidence>
<evidence type="ECO:0000256" key="10">
    <source>
        <dbReference type="ARBA" id="ARBA00022771"/>
    </source>
</evidence>
<dbReference type="PROSITE" id="PS50089">
    <property type="entry name" value="ZF_RING_2"/>
    <property type="match status" value="1"/>
</dbReference>
<dbReference type="Pfam" id="PF01485">
    <property type="entry name" value="IBR"/>
    <property type="match status" value="1"/>
</dbReference>
<dbReference type="Gene3D" id="2.20.25.20">
    <property type="match status" value="1"/>
</dbReference>
<proteinExistence type="inferred from homology"/>
<keyword evidence="17" id="KW-1185">Reference proteome</keyword>
<evidence type="ECO:0000313" key="16">
    <source>
        <dbReference type="EMBL" id="KAJ4828554.1"/>
    </source>
</evidence>
<keyword evidence="12" id="KW-0862">Zinc</keyword>
<dbReference type="Gene3D" id="3.30.40.10">
    <property type="entry name" value="Zinc/RING finger domain, C3HC4 (zinc finger)"/>
    <property type="match status" value="1"/>
</dbReference>
<dbReference type="GO" id="GO:0061630">
    <property type="term" value="F:ubiquitin protein ligase activity"/>
    <property type="evidence" value="ECO:0007669"/>
    <property type="project" value="UniProtKB-EC"/>
</dbReference>
<keyword evidence="11" id="KW-0833">Ubl conjugation pathway</keyword>
<dbReference type="Proteomes" id="UP001141552">
    <property type="component" value="Unassembled WGS sequence"/>
</dbReference>
<dbReference type="AlphaFoldDB" id="A0A9Q0J4Z8"/>
<evidence type="ECO:0000259" key="15">
    <source>
        <dbReference type="PROSITE" id="PS51873"/>
    </source>
</evidence>
<evidence type="ECO:0000256" key="13">
    <source>
        <dbReference type="PROSITE-ProRule" id="PRU00175"/>
    </source>
</evidence>
<dbReference type="PANTHER" id="PTHR11685">
    <property type="entry name" value="RBR FAMILY RING FINGER AND IBR DOMAIN-CONTAINING"/>
    <property type="match status" value="1"/>
</dbReference>
<keyword evidence="7" id="KW-0808">Transferase</keyword>
<dbReference type="InterPro" id="IPR002867">
    <property type="entry name" value="IBR_dom"/>
</dbReference>
<keyword evidence="9" id="KW-0677">Repeat</keyword>